<evidence type="ECO:0000313" key="1">
    <source>
        <dbReference type="EMBL" id="KUK36927.1"/>
    </source>
</evidence>
<proteinExistence type="predicted"/>
<dbReference type="InterPro" id="IPR018540">
    <property type="entry name" value="Spo0E-like"/>
</dbReference>
<name>A0A101FH67_9THEO</name>
<evidence type="ECO:0008006" key="3">
    <source>
        <dbReference type="Google" id="ProtNLM"/>
    </source>
</evidence>
<accession>A0A101FH67</accession>
<gene>
    <name evidence="1" type="ORF">XD66_0361</name>
</gene>
<organism evidence="1 2">
    <name type="scientific">Thermacetogenium phaeum</name>
    <dbReference type="NCBI Taxonomy" id="85874"/>
    <lineage>
        <taxon>Bacteria</taxon>
        <taxon>Bacillati</taxon>
        <taxon>Bacillota</taxon>
        <taxon>Clostridia</taxon>
        <taxon>Thermoanaerobacterales</taxon>
        <taxon>Thermoanaerobacteraceae</taxon>
        <taxon>Thermacetogenium</taxon>
    </lineage>
</organism>
<dbReference type="EMBL" id="LGFO01000026">
    <property type="protein sequence ID" value="KUK36927.1"/>
    <property type="molecule type" value="Genomic_DNA"/>
</dbReference>
<dbReference type="GO" id="GO:0043937">
    <property type="term" value="P:regulation of sporulation"/>
    <property type="evidence" value="ECO:0007669"/>
    <property type="project" value="InterPro"/>
</dbReference>
<dbReference type="AlphaFoldDB" id="A0A101FH67"/>
<protein>
    <recommendedName>
        <fullName evidence="3">Spo0E like sporulation regulatory protein</fullName>
    </recommendedName>
</protein>
<dbReference type="Pfam" id="PF09388">
    <property type="entry name" value="SpoOE-like"/>
    <property type="match status" value="1"/>
</dbReference>
<sequence>MNEKERIEAARKILNNAYSLNLSKDVLLRISRLIDKYVVAYHKKENRVKKEKKQSNDSGR</sequence>
<reference evidence="2" key="1">
    <citation type="journal article" date="2015" name="MBio">
        <title>Genome-Resolved Metagenomic Analysis Reveals Roles for Candidate Phyla and Other Microbial Community Members in Biogeochemical Transformations in Oil Reservoirs.</title>
        <authorList>
            <person name="Hu P."/>
            <person name="Tom L."/>
            <person name="Singh A."/>
            <person name="Thomas B.C."/>
            <person name="Baker B.J."/>
            <person name="Piceno Y.M."/>
            <person name="Andersen G.L."/>
            <person name="Banfield J.F."/>
        </authorList>
    </citation>
    <scope>NUCLEOTIDE SEQUENCE [LARGE SCALE GENOMIC DNA]</scope>
</reference>
<comment type="caution">
    <text evidence="1">The sequence shown here is derived from an EMBL/GenBank/DDBJ whole genome shotgun (WGS) entry which is preliminary data.</text>
</comment>
<evidence type="ECO:0000313" key="2">
    <source>
        <dbReference type="Proteomes" id="UP000053326"/>
    </source>
</evidence>
<dbReference type="Proteomes" id="UP000053326">
    <property type="component" value="Unassembled WGS sequence"/>
</dbReference>